<feature type="compositionally biased region" description="Basic residues" evidence="1">
    <location>
        <begin position="67"/>
        <end position="76"/>
    </location>
</feature>
<protein>
    <submittedName>
        <fullName evidence="2">Uncharacterized protein</fullName>
    </submittedName>
</protein>
<evidence type="ECO:0000313" key="3">
    <source>
        <dbReference type="Proteomes" id="UP001153069"/>
    </source>
</evidence>
<accession>A0A9N8HWS2</accession>
<reference evidence="2" key="1">
    <citation type="submission" date="2020-06" db="EMBL/GenBank/DDBJ databases">
        <authorList>
            <consortium name="Plant Systems Biology data submission"/>
        </authorList>
    </citation>
    <scope>NUCLEOTIDE SEQUENCE</scope>
    <source>
        <strain evidence="2">D6</strain>
    </source>
</reference>
<feature type="region of interest" description="Disordered" evidence="1">
    <location>
        <begin position="170"/>
        <end position="230"/>
    </location>
</feature>
<dbReference type="Proteomes" id="UP001153069">
    <property type="component" value="Unassembled WGS sequence"/>
</dbReference>
<dbReference type="AlphaFoldDB" id="A0A9N8HWS2"/>
<keyword evidence="3" id="KW-1185">Reference proteome</keyword>
<dbReference type="EMBL" id="CAICTM010002251">
    <property type="protein sequence ID" value="CAB9528552.1"/>
    <property type="molecule type" value="Genomic_DNA"/>
</dbReference>
<name>A0A9N8HWS2_9STRA</name>
<evidence type="ECO:0000256" key="1">
    <source>
        <dbReference type="SAM" id="MobiDB-lite"/>
    </source>
</evidence>
<proteinExistence type="predicted"/>
<feature type="region of interest" description="Disordered" evidence="1">
    <location>
        <begin position="244"/>
        <end position="267"/>
    </location>
</feature>
<gene>
    <name evidence="2" type="ORF">SEMRO_2253_G320920.1</name>
</gene>
<comment type="caution">
    <text evidence="2">The sequence shown here is derived from an EMBL/GenBank/DDBJ whole genome shotgun (WGS) entry which is preliminary data.</text>
</comment>
<sequence>MIRHSHNGVVLQVDQSLFPKRTKRASAPPKMPMTIAIPSGRPHAMANHWHPPQEIIIEEPHSDEAVHKKHKKKKPPKTIQVKDDFRPPSVVVVVDKLEKKDNRIPPVIKVQQELLDKTDNPHGFPGLGTSDAIDESETTEEVPALADELTMIQKSSSERTTLAAQIVAAHNNQPRISSPDPPAAKAETTSHKILPDFSAMAKQRRQSESSSRRRRRNILDVSDGNHSYTEGPLAHMYMRNHESWPAPATHNNSRQLRRSSSTRTPHWIGVTGTADDWIRATKPDDILEVGRKIARHRLEI</sequence>
<evidence type="ECO:0000313" key="2">
    <source>
        <dbReference type="EMBL" id="CAB9528552.1"/>
    </source>
</evidence>
<organism evidence="2 3">
    <name type="scientific">Seminavis robusta</name>
    <dbReference type="NCBI Taxonomy" id="568900"/>
    <lineage>
        <taxon>Eukaryota</taxon>
        <taxon>Sar</taxon>
        <taxon>Stramenopiles</taxon>
        <taxon>Ochrophyta</taxon>
        <taxon>Bacillariophyta</taxon>
        <taxon>Bacillariophyceae</taxon>
        <taxon>Bacillariophycidae</taxon>
        <taxon>Naviculales</taxon>
        <taxon>Naviculaceae</taxon>
        <taxon>Seminavis</taxon>
    </lineage>
</organism>
<feature type="region of interest" description="Disordered" evidence="1">
    <location>
        <begin position="63"/>
        <end position="82"/>
    </location>
</feature>